<dbReference type="AlphaFoldDB" id="A0A498KU94"/>
<dbReference type="PANTHER" id="PTHR11265:SF0">
    <property type="entry name" value="12S RRNA N4-METHYLCYTIDINE METHYLTRANSFERASE"/>
    <property type="match status" value="1"/>
</dbReference>
<dbReference type="FunFam" id="1.10.150.170:FF:000004">
    <property type="entry name" value="Ribosomal RNA small subunit methyltransferase H"/>
    <property type="match status" value="1"/>
</dbReference>
<evidence type="ECO:0000313" key="5">
    <source>
        <dbReference type="EMBL" id="RXI09974.1"/>
    </source>
</evidence>
<evidence type="ECO:0000256" key="4">
    <source>
        <dbReference type="ARBA" id="ARBA00022691"/>
    </source>
</evidence>
<dbReference type="SUPFAM" id="SSF53335">
    <property type="entry name" value="S-adenosyl-L-methionine-dependent methyltransferases"/>
    <property type="match status" value="1"/>
</dbReference>
<keyword evidence="6" id="KW-1185">Reference proteome</keyword>
<comment type="similarity">
    <text evidence="1">Belongs to the methyltransferase superfamily. RsmH family.</text>
</comment>
<proteinExistence type="inferred from homology"/>
<evidence type="ECO:0000256" key="3">
    <source>
        <dbReference type="ARBA" id="ARBA00022679"/>
    </source>
</evidence>
<gene>
    <name evidence="5" type="ORF">DVH24_021740</name>
</gene>
<dbReference type="InterPro" id="IPR029063">
    <property type="entry name" value="SAM-dependent_MTases_sf"/>
</dbReference>
<dbReference type="NCBIfam" id="TIGR00006">
    <property type="entry name" value="16S rRNA (cytosine(1402)-N(4))-methyltransferase RsmH"/>
    <property type="match status" value="1"/>
</dbReference>
<protein>
    <submittedName>
        <fullName evidence="5">Uncharacterized protein</fullName>
    </submittedName>
</protein>
<dbReference type="SUPFAM" id="SSF81799">
    <property type="entry name" value="Putative methyltransferase TM0872, insert domain"/>
    <property type="match status" value="1"/>
</dbReference>
<reference evidence="5 6" key="1">
    <citation type="submission" date="2018-10" db="EMBL/GenBank/DDBJ databases">
        <title>A high-quality apple genome assembly.</title>
        <authorList>
            <person name="Hu J."/>
        </authorList>
    </citation>
    <scope>NUCLEOTIDE SEQUENCE [LARGE SCALE GENOMIC DNA]</scope>
    <source>
        <strain evidence="6">cv. HFTH1</strain>
        <tissue evidence="5">Young leaf</tissue>
    </source>
</reference>
<dbReference type="STRING" id="3750.A0A498KU94"/>
<keyword evidence="2" id="KW-0489">Methyltransferase</keyword>
<comment type="caution">
    <text evidence="5">The sequence shown here is derived from an EMBL/GenBank/DDBJ whole genome shotgun (WGS) entry which is preliminary data.</text>
</comment>
<name>A0A498KU94_MALDO</name>
<dbReference type="InterPro" id="IPR002903">
    <property type="entry name" value="RsmH"/>
</dbReference>
<evidence type="ECO:0000313" key="6">
    <source>
        <dbReference type="Proteomes" id="UP000290289"/>
    </source>
</evidence>
<sequence>MAIASTISSSTSKLFSFSSLSLRLRSLTTTARSARSNCSAAKKKKEKQELRQIVVLKEKRRTRSDREFQLETIKRYGGTATHIPVMLGEVLDVFPASKQLRYFVDCTVGAAGHSSAIIEGHPEMEVYVGLDVDPTALEKARARINSVLHDPTSSSLKAYTFLENFRYVKSLLCDVDETLVETGIDGMLMDLGMSSMQVNDPQRGFSVLANGPLDMRMDPQASLKAEDILNSWPDNEVGRILRDYGEESNWYSLQNRIVRARSQGGLHTTGDLIHLIKSATPLSREGRQGWIKTATRVFQALRIAVNDELKTLEDSLYSSFDCLAPGGRLAVISFHSLEDRIVKQTFLDIINEKDRDGDVDMNEEEHGRKI</sequence>
<dbReference type="Gene3D" id="1.10.150.170">
    <property type="entry name" value="Putative methyltransferase TM0872, insert domain"/>
    <property type="match status" value="1"/>
</dbReference>
<dbReference type="HAMAP" id="MF_01007">
    <property type="entry name" value="16SrRNA_methyltr_H"/>
    <property type="match status" value="1"/>
</dbReference>
<dbReference type="InterPro" id="IPR023397">
    <property type="entry name" value="SAM-dep_MeTrfase_MraW_recog"/>
</dbReference>
<dbReference type="Proteomes" id="UP000290289">
    <property type="component" value="Unassembled WGS sequence"/>
</dbReference>
<keyword evidence="3" id="KW-0808">Transferase</keyword>
<dbReference type="Pfam" id="PF01795">
    <property type="entry name" value="Methyltransf_5"/>
    <property type="match status" value="1"/>
</dbReference>
<dbReference type="GO" id="GO:0070475">
    <property type="term" value="P:rRNA base methylation"/>
    <property type="evidence" value="ECO:0007669"/>
    <property type="project" value="TreeGrafter"/>
</dbReference>
<dbReference type="EMBL" id="RDQH01000074">
    <property type="protein sequence ID" value="RXI09974.1"/>
    <property type="molecule type" value="Genomic_DNA"/>
</dbReference>
<accession>A0A498KU94</accession>
<dbReference type="PANTHER" id="PTHR11265">
    <property type="entry name" value="S-ADENOSYL-METHYLTRANSFERASE MRAW"/>
    <property type="match status" value="1"/>
</dbReference>
<dbReference type="Gene3D" id="3.40.50.150">
    <property type="entry name" value="Vaccinia Virus protein VP39"/>
    <property type="match status" value="1"/>
</dbReference>
<dbReference type="GO" id="GO:0071424">
    <property type="term" value="F:rRNA (cytosine-N4-)-methyltransferase activity"/>
    <property type="evidence" value="ECO:0007669"/>
    <property type="project" value="TreeGrafter"/>
</dbReference>
<keyword evidence="4" id="KW-0949">S-adenosyl-L-methionine</keyword>
<evidence type="ECO:0000256" key="1">
    <source>
        <dbReference type="ARBA" id="ARBA00010396"/>
    </source>
</evidence>
<organism evidence="5 6">
    <name type="scientific">Malus domestica</name>
    <name type="common">Apple</name>
    <name type="synonym">Pyrus malus</name>
    <dbReference type="NCBI Taxonomy" id="3750"/>
    <lineage>
        <taxon>Eukaryota</taxon>
        <taxon>Viridiplantae</taxon>
        <taxon>Streptophyta</taxon>
        <taxon>Embryophyta</taxon>
        <taxon>Tracheophyta</taxon>
        <taxon>Spermatophyta</taxon>
        <taxon>Magnoliopsida</taxon>
        <taxon>eudicotyledons</taxon>
        <taxon>Gunneridae</taxon>
        <taxon>Pentapetalae</taxon>
        <taxon>rosids</taxon>
        <taxon>fabids</taxon>
        <taxon>Rosales</taxon>
        <taxon>Rosaceae</taxon>
        <taxon>Amygdaloideae</taxon>
        <taxon>Maleae</taxon>
        <taxon>Malus</taxon>
    </lineage>
</organism>
<evidence type="ECO:0000256" key="2">
    <source>
        <dbReference type="ARBA" id="ARBA00022603"/>
    </source>
</evidence>